<keyword evidence="17" id="KW-1185">Reference proteome</keyword>
<dbReference type="PROSITE" id="PS50113">
    <property type="entry name" value="PAC"/>
    <property type="match status" value="1"/>
</dbReference>
<dbReference type="SUPFAM" id="SSF47384">
    <property type="entry name" value="Homodimeric domain of signal transducing histidine kinase"/>
    <property type="match status" value="1"/>
</dbReference>
<proteinExistence type="predicted"/>
<dbReference type="SMART" id="SM00091">
    <property type="entry name" value="PAS"/>
    <property type="match status" value="1"/>
</dbReference>
<dbReference type="Proteomes" id="UP001157733">
    <property type="component" value="Chromosome"/>
</dbReference>
<evidence type="ECO:0000313" key="17">
    <source>
        <dbReference type="Proteomes" id="UP001157733"/>
    </source>
</evidence>
<evidence type="ECO:0000256" key="4">
    <source>
        <dbReference type="ARBA" id="ARBA00022553"/>
    </source>
</evidence>
<dbReference type="InterPro" id="IPR036890">
    <property type="entry name" value="HATPase_C_sf"/>
</dbReference>
<dbReference type="Gene3D" id="3.30.450.20">
    <property type="entry name" value="PAS domain"/>
    <property type="match status" value="1"/>
</dbReference>
<keyword evidence="7" id="KW-0547">Nucleotide-binding</keyword>
<comment type="catalytic activity">
    <reaction evidence="1">
        <text>ATP + protein L-histidine = ADP + protein N-phospho-L-histidine.</text>
        <dbReference type="EC" id="2.7.13.3"/>
    </reaction>
</comment>
<evidence type="ECO:0000256" key="1">
    <source>
        <dbReference type="ARBA" id="ARBA00000085"/>
    </source>
</evidence>
<evidence type="ECO:0000256" key="11">
    <source>
        <dbReference type="ARBA" id="ARBA00023012"/>
    </source>
</evidence>
<dbReference type="GO" id="GO:0004673">
    <property type="term" value="F:protein histidine kinase activity"/>
    <property type="evidence" value="ECO:0007669"/>
    <property type="project" value="UniProtKB-EC"/>
</dbReference>
<dbReference type="InterPro" id="IPR029016">
    <property type="entry name" value="GAF-like_dom_sf"/>
</dbReference>
<evidence type="ECO:0000259" key="15">
    <source>
        <dbReference type="PROSITE" id="PS50113"/>
    </source>
</evidence>
<dbReference type="SMART" id="SM00388">
    <property type="entry name" value="HisKA"/>
    <property type="match status" value="1"/>
</dbReference>
<sequence length="539" mass="60851">MKELDLFKRQKLSRISDSFPEAVYITDPDGIISHVNPAFELLTGFRADDVVGKSIWILKSGHHPESFYNSMWEVLLSGNIWSGQMVNKKRDGTVFPADVTIFPISDPSDRISHFVSILHGTTDQLQAHEETLRRNMEYTALHNVSKILQSQDPLPQMLSCAVEEIIRLSELRIEYKAGVFIADHEKQVLRLFTTVGDFPEEFHRLDAEVPFGECLCGRVAMSGEMLVSNNCFSDPRHERRYDGMTAHGHYIIPLKSRDKMVGVLFLYTSSNPSWYERSPEILKSMGGLIADAIEHRRAEAIIQEQNETLTKMNDLKNKFLGIAAHDLRNPVYVIRTFSEALRDECTQGVSDKHRRFFDKIYNASGHMIHLLENLLDISKIEQGKIEINRVIQDINPIIEEQVALNQIVANKKDIRIQQELAKLSPFRFDKDALIQAINNFLSNAIKFSPPSSIVLVSTELQGDKIQFSVKDQGVGLSEEEQKLLFGEFQTLSSKPTGQEKATGLGLAIVKKIITLHGGEVGVVSQPGQGSTFYFLLPVK</sequence>
<dbReference type="Pfam" id="PF00989">
    <property type="entry name" value="PAS"/>
    <property type="match status" value="1"/>
</dbReference>
<accession>A0ABM9HEJ1</accession>
<keyword evidence="6" id="KW-0812">Transmembrane</keyword>
<dbReference type="SUPFAM" id="SSF55874">
    <property type="entry name" value="ATPase domain of HSP90 chaperone/DNA topoisomerase II/histidine kinase"/>
    <property type="match status" value="1"/>
</dbReference>
<evidence type="ECO:0000256" key="8">
    <source>
        <dbReference type="ARBA" id="ARBA00022777"/>
    </source>
</evidence>
<feature type="domain" description="PAC" evidence="15">
    <location>
        <begin position="79"/>
        <end position="133"/>
    </location>
</feature>
<organism evidence="16 17">
    <name type="scientific">Nitrospina watsonii</name>
    <dbReference type="NCBI Taxonomy" id="1323948"/>
    <lineage>
        <taxon>Bacteria</taxon>
        <taxon>Pseudomonadati</taxon>
        <taxon>Nitrospinota/Tectimicrobiota group</taxon>
        <taxon>Nitrospinota</taxon>
        <taxon>Nitrospinia</taxon>
        <taxon>Nitrospinales</taxon>
        <taxon>Nitrospinaceae</taxon>
        <taxon>Nitrospina</taxon>
    </lineage>
</organism>
<dbReference type="InterPro" id="IPR036097">
    <property type="entry name" value="HisK_dim/P_sf"/>
</dbReference>
<keyword evidence="10" id="KW-1133">Transmembrane helix</keyword>
<dbReference type="CDD" id="cd00130">
    <property type="entry name" value="PAS"/>
    <property type="match status" value="1"/>
</dbReference>
<evidence type="ECO:0000259" key="13">
    <source>
        <dbReference type="PROSITE" id="PS50109"/>
    </source>
</evidence>
<dbReference type="InterPro" id="IPR050351">
    <property type="entry name" value="BphY/WalK/GraS-like"/>
</dbReference>
<evidence type="ECO:0000256" key="3">
    <source>
        <dbReference type="ARBA" id="ARBA00012438"/>
    </source>
</evidence>
<dbReference type="SUPFAM" id="SSF55785">
    <property type="entry name" value="PYP-like sensor domain (PAS domain)"/>
    <property type="match status" value="1"/>
</dbReference>
<dbReference type="NCBIfam" id="TIGR00229">
    <property type="entry name" value="sensory_box"/>
    <property type="match status" value="1"/>
</dbReference>
<keyword evidence="4" id="KW-0597">Phosphoprotein</keyword>
<dbReference type="PRINTS" id="PR00344">
    <property type="entry name" value="BCTRLSENSOR"/>
</dbReference>
<comment type="subcellular location">
    <subcellularLocation>
        <location evidence="2">Membrane</location>
        <topology evidence="2">Multi-pass membrane protein</topology>
    </subcellularLocation>
</comment>
<keyword evidence="8 16" id="KW-0418">Kinase</keyword>
<keyword evidence="9" id="KW-0067">ATP-binding</keyword>
<reference evidence="16 17" key="1">
    <citation type="submission" date="2022-09" db="EMBL/GenBank/DDBJ databases">
        <authorList>
            <person name="Kop L."/>
        </authorList>
    </citation>
    <scope>NUCLEOTIDE SEQUENCE [LARGE SCALE GENOMIC DNA]</scope>
    <source>
        <strain evidence="16 17">347</strain>
    </source>
</reference>
<dbReference type="SMART" id="SM00065">
    <property type="entry name" value="GAF"/>
    <property type="match status" value="1"/>
</dbReference>
<feature type="domain" description="PAS" evidence="14">
    <location>
        <begin position="8"/>
        <end position="66"/>
    </location>
</feature>
<dbReference type="InterPro" id="IPR005467">
    <property type="entry name" value="His_kinase_dom"/>
</dbReference>
<name>A0ABM9HEJ1_9BACT</name>
<evidence type="ECO:0000259" key="14">
    <source>
        <dbReference type="PROSITE" id="PS50112"/>
    </source>
</evidence>
<dbReference type="SUPFAM" id="SSF55781">
    <property type="entry name" value="GAF domain-like"/>
    <property type="match status" value="1"/>
</dbReference>
<dbReference type="RefSeq" id="WP_282011549.1">
    <property type="nucleotide sequence ID" value="NZ_OX336137.1"/>
</dbReference>
<keyword evidence="11" id="KW-0902">Two-component regulatory system</keyword>
<evidence type="ECO:0000256" key="9">
    <source>
        <dbReference type="ARBA" id="ARBA00022840"/>
    </source>
</evidence>
<dbReference type="CDD" id="cd00082">
    <property type="entry name" value="HisKA"/>
    <property type="match status" value="1"/>
</dbReference>
<evidence type="ECO:0000256" key="6">
    <source>
        <dbReference type="ARBA" id="ARBA00022692"/>
    </source>
</evidence>
<evidence type="ECO:0000256" key="2">
    <source>
        <dbReference type="ARBA" id="ARBA00004141"/>
    </source>
</evidence>
<evidence type="ECO:0000313" key="16">
    <source>
        <dbReference type="EMBL" id="CAI2718660.1"/>
    </source>
</evidence>
<dbReference type="Pfam" id="PF00512">
    <property type="entry name" value="HisKA"/>
    <property type="match status" value="1"/>
</dbReference>
<dbReference type="InterPro" id="IPR000700">
    <property type="entry name" value="PAS-assoc_C"/>
</dbReference>
<dbReference type="Gene3D" id="3.30.450.40">
    <property type="match status" value="1"/>
</dbReference>
<feature type="domain" description="Histidine kinase" evidence="13">
    <location>
        <begin position="322"/>
        <end position="539"/>
    </location>
</feature>
<dbReference type="InterPro" id="IPR013767">
    <property type="entry name" value="PAS_fold"/>
</dbReference>
<keyword evidence="5 16" id="KW-0808">Transferase</keyword>
<dbReference type="InterPro" id="IPR035965">
    <property type="entry name" value="PAS-like_dom_sf"/>
</dbReference>
<dbReference type="EMBL" id="OX336137">
    <property type="protein sequence ID" value="CAI2718660.1"/>
    <property type="molecule type" value="Genomic_DNA"/>
</dbReference>
<dbReference type="PROSITE" id="PS50112">
    <property type="entry name" value="PAS"/>
    <property type="match status" value="1"/>
</dbReference>
<dbReference type="SMART" id="SM00387">
    <property type="entry name" value="HATPase_c"/>
    <property type="match status" value="1"/>
</dbReference>
<dbReference type="InterPro" id="IPR003018">
    <property type="entry name" value="GAF"/>
</dbReference>
<dbReference type="EC" id="2.7.13.3" evidence="3"/>
<evidence type="ECO:0000256" key="5">
    <source>
        <dbReference type="ARBA" id="ARBA00022679"/>
    </source>
</evidence>
<keyword evidence="12" id="KW-0472">Membrane</keyword>
<dbReference type="InterPro" id="IPR000014">
    <property type="entry name" value="PAS"/>
</dbReference>
<dbReference type="Gene3D" id="1.10.287.130">
    <property type="match status" value="1"/>
</dbReference>
<dbReference type="Gene3D" id="3.30.565.10">
    <property type="entry name" value="Histidine kinase-like ATPase, C-terminal domain"/>
    <property type="match status" value="1"/>
</dbReference>
<dbReference type="InterPro" id="IPR003661">
    <property type="entry name" value="HisK_dim/P_dom"/>
</dbReference>
<dbReference type="Pfam" id="PF13185">
    <property type="entry name" value="GAF_2"/>
    <property type="match status" value="1"/>
</dbReference>
<dbReference type="PANTHER" id="PTHR42878:SF7">
    <property type="entry name" value="SENSOR HISTIDINE KINASE GLRK"/>
    <property type="match status" value="1"/>
</dbReference>
<dbReference type="InterPro" id="IPR003594">
    <property type="entry name" value="HATPase_dom"/>
</dbReference>
<dbReference type="Pfam" id="PF02518">
    <property type="entry name" value="HATPase_c"/>
    <property type="match status" value="1"/>
</dbReference>
<gene>
    <name evidence="16" type="ORF">NSPWAT_1801</name>
</gene>
<dbReference type="PROSITE" id="PS50109">
    <property type="entry name" value="HIS_KIN"/>
    <property type="match status" value="1"/>
</dbReference>
<evidence type="ECO:0000256" key="7">
    <source>
        <dbReference type="ARBA" id="ARBA00022741"/>
    </source>
</evidence>
<evidence type="ECO:0000256" key="12">
    <source>
        <dbReference type="ARBA" id="ARBA00023136"/>
    </source>
</evidence>
<evidence type="ECO:0000256" key="10">
    <source>
        <dbReference type="ARBA" id="ARBA00022989"/>
    </source>
</evidence>
<protein>
    <recommendedName>
        <fullName evidence="3">histidine kinase</fullName>
        <ecNumber evidence="3">2.7.13.3</ecNumber>
    </recommendedName>
</protein>
<dbReference type="InterPro" id="IPR004358">
    <property type="entry name" value="Sig_transdc_His_kin-like_C"/>
</dbReference>
<dbReference type="PANTHER" id="PTHR42878">
    <property type="entry name" value="TWO-COMPONENT HISTIDINE KINASE"/>
    <property type="match status" value="1"/>
</dbReference>